<dbReference type="PANTHER" id="PTHR37312">
    <property type="entry name" value="MEMBRANE-BOUND ACYLTRANSFERASE YKRP-RELATED"/>
    <property type="match status" value="1"/>
</dbReference>
<evidence type="ECO:0000313" key="6">
    <source>
        <dbReference type="Proteomes" id="UP000476820"/>
    </source>
</evidence>
<feature type="transmembrane region" description="Helical" evidence="1">
    <location>
        <begin position="132"/>
        <end position="148"/>
    </location>
</feature>
<dbReference type="Pfam" id="PF01757">
    <property type="entry name" value="Acyl_transf_3"/>
    <property type="match status" value="1"/>
</dbReference>
<evidence type="ECO:0000256" key="1">
    <source>
        <dbReference type="SAM" id="Phobius"/>
    </source>
</evidence>
<dbReference type="GO" id="GO:0016747">
    <property type="term" value="F:acyltransferase activity, transferring groups other than amino-acyl groups"/>
    <property type="evidence" value="ECO:0007669"/>
    <property type="project" value="InterPro"/>
</dbReference>
<name>A0A0M1M6W2_CLOBO</name>
<keyword evidence="3" id="KW-0012">Acyltransferase</keyword>
<feature type="transmembrane region" description="Helical" evidence="1">
    <location>
        <begin position="108"/>
        <end position="125"/>
    </location>
</feature>
<dbReference type="OrthoDB" id="6623990at2"/>
<feature type="domain" description="Acyltransferase 3" evidence="2">
    <location>
        <begin position="8"/>
        <end position="304"/>
    </location>
</feature>
<feature type="transmembrane region" description="Helical" evidence="1">
    <location>
        <begin position="154"/>
        <end position="170"/>
    </location>
</feature>
<keyword evidence="3" id="KW-0808">Transferase</keyword>
<sequence length="317" mass="37211">MEVKNRDSYFDNLRGFFLICVIIGNSLEYVSPTCIDPHYFILFLYMFHMPALTFISGYFCKKSNRTTQQKVLDTFKIYFYAQTFYYLLSIIVFQNYGLRIEYLRPNWTLWYLFALTAFYIISDYIKNYRTALPLSILVSLILGLDVSFTAQASAARIIFFLPFFIAGLGFEKRHLEIIKKHLWKFILVSLLSLGILYVLKDETSVELLFEYTNYTFYYDTSTYPLFIRVLHYIGAFSILGVIFSICTSNKTSISWIGKNSLYLYISHAAAIQLMVKFRLFKIDTPLQIVVSEIILILILCLITYLYLNIKNKIKSKM</sequence>
<dbReference type="EMBL" id="SWVK01000021">
    <property type="protein sequence ID" value="NFN36269.1"/>
    <property type="molecule type" value="Genomic_DNA"/>
</dbReference>
<comment type="caution">
    <text evidence="3">The sequence shown here is derived from an EMBL/GenBank/DDBJ whole genome shotgun (WGS) entry which is preliminary data.</text>
</comment>
<dbReference type="InterPro" id="IPR002656">
    <property type="entry name" value="Acyl_transf_3_dom"/>
</dbReference>
<feature type="transmembrane region" description="Helical" evidence="1">
    <location>
        <begin position="77"/>
        <end position="96"/>
    </location>
</feature>
<keyword evidence="1" id="KW-0472">Membrane</keyword>
<feature type="transmembrane region" description="Helical" evidence="1">
    <location>
        <begin position="229"/>
        <end position="249"/>
    </location>
</feature>
<reference evidence="5 6" key="1">
    <citation type="submission" date="2019-04" db="EMBL/GenBank/DDBJ databases">
        <title>Genome sequencing of Clostridium botulinum Groups I-IV and Clostridium butyricum.</title>
        <authorList>
            <person name="Brunt J."/>
            <person name="Van Vliet A.H.M."/>
            <person name="Stringer S.C."/>
            <person name="Carter A.T."/>
            <person name="Peck M.W."/>
        </authorList>
    </citation>
    <scope>NUCLEOTIDE SEQUENCE [LARGE SCALE GENOMIC DNA]</scope>
    <source>
        <strain evidence="3 6">1605</strain>
        <strain evidence="4 5">CB-K-33E</strain>
    </source>
</reference>
<dbReference type="RefSeq" id="WP_053341525.1">
    <property type="nucleotide sequence ID" value="NZ_LFPA01000004.1"/>
</dbReference>
<dbReference type="AlphaFoldDB" id="A0A0M1M6W2"/>
<dbReference type="Proteomes" id="UP000476820">
    <property type="component" value="Unassembled WGS sequence"/>
</dbReference>
<protein>
    <submittedName>
        <fullName evidence="3">Acyltransferase</fullName>
    </submittedName>
</protein>
<accession>A0A0M1M6W2</accession>
<gene>
    <name evidence="3" type="ORF">FC774_08275</name>
    <name evidence="4" type="ORF">FDB51_14320</name>
</gene>
<dbReference type="PANTHER" id="PTHR37312:SF1">
    <property type="entry name" value="MEMBRANE-BOUND ACYLTRANSFERASE YKRP-RELATED"/>
    <property type="match status" value="1"/>
</dbReference>
<evidence type="ECO:0000313" key="3">
    <source>
        <dbReference type="EMBL" id="NFF87862.1"/>
    </source>
</evidence>
<feature type="transmembrane region" description="Helical" evidence="1">
    <location>
        <begin position="37"/>
        <end position="56"/>
    </location>
</feature>
<dbReference type="InterPro" id="IPR052734">
    <property type="entry name" value="Nod_factor_acetyltransferase"/>
</dbReference>
<evidence type="ECO:0000313" key="4">
    <source>
        <dbReference type="EMBL" id="NFN36269.1"/>
    </source>
</evidence>
<organism evidence="3 6">
    <name type="scientific">Clostridium botulinum</name>
    <dbReference type="NCBI Taxonomy" id="1491"/>
    <lineage>
        <taxon>Bacteria</taxon>
        <taxon>Bacillati</taxon>
        <taxon>Bacillota</taxon>
        <taxon>Clostridia</taxon>
        <taxon>Eubacteriales</taxon>
        <taxon>Clostridiaceae</taxon>
        <taxon>Clostridium</taxon>
    </lineage>
</organism>
<feature type="transmembrane region" description="Helical" evidence="1">
    <location>
        <begin position="261"/>
        <end position="280"/>
    </location>
</feature>
<evidence type="ECO:0000259" key="2">
    <source>
        <dbReference type="Pfam" id="PF01757"/>
    </source>
</evidence>
<keyword evidence="1" id="KW-1133">Transmembrane helix</keyword>
<dbReference type="EMBL" id="SWOV01000017">
    <property type="protein sequence ID" value="NFF87862.1"/>
    <property type="molecule type" value="Genomic_DNA"/>
</dbReference>
<keyword evidence="1" id="KW-0812">Transmembrane</keyword>
<dbReference type="Proteomes" id="UP000473681">
    <property type="component" value="Unassembled WGS sequence"/>
</dbReference>
<evidence type="ECO:0000313" key="5">
    <source>
        <dbReference type="Proteomes" id="UP000473681"/>
    </source>
</evidence>
<feature type="transmembrane region" description="Helical" evidence="1">
    <location>
        <begin position="12"/>
        <end position="31"/>
    </location>
</feature>
<feature type="transmembrane region" description="Helical" evidence="1">
    <location>
        <begin position="286"/>
        <end position="307"/>
    </location>
</feature>
<proteinExistence type="predicted"/>
<feature type="transmembrane region" description="Helical" evidence="1">
    <location>
        <begin position="182"/>
        <end position="199"/>
    </location>
</feature>